<keyword evidence="2" id="KW-0548">Nucleotidyltransferase</keyword>
<keyword evidence="10" id="KW-1185">Reference proteome</keyword>
<feature type="domain" description="Integrase zinc-binding" evidence="8">
    <location>
        <begin position="267"/>
        <end position="302"/>
    </location>
</feature>
<evidence type="ECO:0000256" key="3">
    <source>
        <dbReference type="ARBA" id="ARBA00022722"/>
    </source>
</evidence>
<sequence>MPMGLLNAPATHQRRVNEALSSAASGRSVLFAKEDRTFRTSCDFLGHVISRNGIAADQSKVEQIVEWPCLRTVTELRGFLGLVQYLRKFINGLAQRTKPLADLTSKNANVQLMWGAEQERHFNAIKAIVTLLPCLKPIDHTDSADPLWVMTDARNVGIGAVLLQGQDWRKAHPVAYWSRQYISAEVDYPTHEQELLAVVDALRQWRVKLMGVHFNVLSEHESLKYLKTQENLSKRQARWVERLADYDFDITYIPGGENTVADAMSRPRKTFHQVSRTFFWPRLRTSCDTYVSTCDVCQRTKATTTGVSGVLHALVVPDGLMQEVALNFVGPLPKSQGFDMLLTIIDCLSGYTRLITSRVKLNNDVLNKLAAGTIQ</sequence>
<keyword evidence="5" id="KW-0378">Hydrolase</keyword>
<gene>
    <name evidence="9" type="ORF">BZ3500_MVSOF-1268-A1-R1_CHR2-2G04795</name>
</gene>
<dbReference type="InterPro" id="IPR043128">
    <property type="entry name" value="Rev_trsase/Diguanyl_cyclase"/>
</dbReference>
<dbReference type="GO" id="GO:0004519">
    <property type="term" value="F:endonuclease activity"/>
    <property type="evidence" value="ECO:0007669"/>
    <property type="project" value="UniProtKB-KW"/>
</dbReference>
<dbReference type="CDD" id="cd09274">
    <property type="entry name" value="RNase_HI_RT_Ty3"/>
    <property type="match status" value="1"/>
</dbReference>
<evidence type="ECO:0000256" key="5">
    <source>
        <dbReference type="ARBA" id="ARBA00022801"/>
    </source>
</evidence>
<evidence type="ECO:0000256" key="1">
    <source>
        <dbReference type="ARBA" id="ARBA00022679"/>
    </source>
</evidence>
<dbReference type="Pfam" id="PF17921">
    <property type="entry name" value="Integrase_H2C2"/>
    <property type="match status" value="1"/>
</dbReference>
<keyword evidence="3" id="KW-0540">Nuclease</keyword>
<protein>
    <submittedName>
        <fullName evidence="9">BZ3500_MvSof-1268-A1-R1_Chr2-2g04795 protein</fullName>
    </submittedName>
</protein>
<dbReference type="InterPro" id="IPR041588">
    <property type="entry name" value="Integrase_H2C2"/>
</dbReference>
<organism evidence="9 10">
    <name type="scientific">Microbotryum saponariae</name>
    <dbReference type="NCBI Taxonomy" id="289078"/>
    <lineage>
        <taxon>Eukaryota</taxon>
        <taxon>Fungi</taxon>
        <taxon>Dikarya</taxon>
        <taxon>Basidiomycota</taxon>
        <taxon>Pucciniomycotina</taxon>
        <taxon>Microbotryomycetes</taxon>
        <taxon>Microbotryales</taxon>
        <taxon>Microbotryaceae</taxon>
        <taxon>Microbotryum</taxon>
    </lineage>
</organism>
<dbReference type="Proteomes" id="UP000249723">
    <property type="component" value="Unassembled WGS sequence"/>
</dbReference>
<evidence type="ECO:0000259" key="7">
    <source>
        <dbReference type="Pfam" id="PF17917"/>
    </source>
</evidence>
<dbReference type="Gene3D" id="3.10.20.370">
    <property type="match status" value="1"/>
</dbReference>
<evidence type="ECO:0000256" key="4">
    <source>
        <dbReference type="ARBA" id="ARBA00022759"/>
    </source>
</evidence>
<evidence type="ECO:0000259" key="8">
    <source>
        <dbReference type="Pfam" id="PF17921"/>
    </source>
</evidence>
<accession>A0A2X0K4J6</accession>
<dbReference type="SUPFAM" id="SSF56672">
    <property type="entry name" value="DNA/RNA polymerases"/>
    <property type="match status" value="1"/>
</dbReference>
<dbReference type="PANTHER" id="PTHR37984:SF5">
    <property type="entry name" value="PROTEIN NYNRIN-LIKE"/>
    <property type="match status" value="1"/>
</dbReference>
<dbReference type="InterPro" id="IPR043502">
    <property type="entry name" value="DNA/RNA_pol_sf"/>
</dbReference>
<evidence type="ECO:0000256" key="6">
    <source>
        <dbReference type="ARBA" id="ARBA00022918"/>
    </source>
</evidence>
<reference evidence="10" key="1">
    <citation type="submission" date="2016-10" db="EMBL/GenBank/DDBJ databases">
        <authorList>
            <person name="Jeantristanb JTB J.-T."/>
            <person name="Ricardo R."/>
        </authorList>
    </citation>
    <scope>NUCLEOTIDE SEQUENCE [LARGE SCALE GENOMIC DNA]</scope>
</reference>
<keyword evidence="4" id="KW-0255">Endonuclease</keyword>
<evidence type="ECO:0000313" key="10">
    <source>
        <dbReference type="Proteomes" id="UP000249723"/>
    </source>
</evidence>
<dbReference type="STRING" id="289078.A0A2X0K4J6"/>
<keyword evidence="6" id="KW-0695">RNA-directed DNA polymerase</keyword>
<dbReference type="InterPro" id="IPR041373">
    <property type="entry name" value="RT_RNaseH"/>
</dbReference>
<dbReference type="AlphaFoldDB" id="A0A2X0K4J6"/>
<dbReference type="InterPro" id="IPR050951">
    <property type="entry name" value="Retrovirus_Pol_polyprotein"/>
</dbReference>
<evidence type="ECO:0000313" key="9">
    <source>
        <dbReference type="EMBL" id="SCZ87329.1"/>
    </source>
</evidence>
<evidence type="ECO:0000256" key="2">
    <source>
        <dbReference type="ARBA" id="ARBA00022695"/>
    </source>
</evidence>
<dbReference type="EMBL" id="FMWP01000010">
    <property type="protein sequence ID" value="SCZ87329.1"/>
    <property type="molecule type" value="Genomic_DNA"/>
</dbReference>
<dbReference type="GO" id="GO:0003964">
    <property type="term" value="F:RNA-directed DNA polymerase activity"/>
    <property type="evidence" value="ECO:0007669"/>
    <property type="project" value="UniProtKB-KW"/>
</dbReference>
<dbReference type="Gene3D" id="3.30.70.270">
    <property type="match status" value="1"/>
</dbReference>
<dbReference type="PANTHER" id="PTHR37984">
    <property type="entry name" value="PROTEIN CBG26694"/>
    <property type="match status" value="1"/>
</dbReference>
<proteinExistence type="predicted"/>
<dbReference type="Gene3D" id="1.10.340.70">
    <property type="match status" value="1"/>
</dbReference>
<dbReference type="GO" id="GO:0016787">
    <property type="term" value="F:hydrolase activity"/>
    <property type="evidence" value="ECO:0007669"/>
    <property type="project" value="UniProtKB-KW"/>
</dbReference>
<dbReference type="Pfam" id="PF17917">
    <property type="entry name" value="RT_RNaseH"/>
    <property type="match status" value="1"/>
</dbReference>
<keyword evidence="1" id="KW-0808">Transferase</keyword>
<name>A0A2X0K4J6_9BASI</name>
<feature type="domain" description="Reverse transcriptase RNase H-like" evidence="7">
    <location>
        <begin position="143"/>
        <end position="246"/>
    </location>
</feature>